<name>A0A1Y5RIZ4_9PROT</name>
<evidence type="ECO:0000313" key="3">
    <source>
        <dbReference type="Proteomes" id="UP000193200"/>
    </source>
</evidence>
<accession>A0A1Y5RIZ4</accession>
<evidence type="ECO:0000313" key="2">
    <source>
        <dbReference type="EMBL" id="SLN18707.1"/>
    </source>
</evidence>
<dbReference type="InterPro" id="IPR036390">
    <property type="entry name" value="WH_DNA-bd_sf"/>
</dbReference>
<dbReference type="OrthoDB" id="6058756at2"/>
<evidence type="ECO:0000256" key="1">
    <source>
        <dbReference type="SAM" id="MobiDB-lite"/>
    </source>
</evidence>
<dbReference type="InParanoid" id="A0A1Y5RIZ4"/>
<organism evidence="2 3">
    <name type="scientific">Oceanibacterium hippocampi</name>
    <dbReference type="NCBI Taxonomy" id="745714"/>
    <lineage>
        <taxon>Bacteria</taxon>
        <taxon>Pseudomonadati</taxon>
        <taxon>Pseudomonadota</taxon>
        <taxon>Alphaproteobacteria</taxon>
        <taxon>Sneathiellales</taxon>
        <taxon>Sneathiellaceae</taxon>
        <taxon>Oceanibacterium</taxon>
    </lineage>
</organism>
<feature type="compositionally biased region" description="Basic and acidic residues" evidence="1">
    <location>
        <begin position="124"/>
        <end position="134"/>
    </location>
</feature>
<protein>
    <submittedName>
        <fullName evidence="2">Uncharacterized protein</fullName>
    </submittedName>
</protein>
<proteinExistence type="predicted"/>
<sequence>MGRRRRGGRVDATGRTAGEQFFAVPYRMAKSIAWRSLSGPALKVWVELRTRYNGKNNGDLSLSFEDAARLLSLSKSTVGRAYAELEQKGFIQKTKQGQWYGRMATTWTVTDRAHQGHQATNDWRYWRPPDEKAKSRSRYPCGTVRGGDGPVSVPSN</sequence>
<reference evidence="2 3" key="1">
    <citation type="submission" date="2017-03" db="EMBL/GenBank/DDBJ databases">
        <authorList>
            <person name="Afonso C.L."/>
            <person name="Miller P.J."/>
            <person name="Scott M.A."/>
            <person name="Spackman E."/>
            <person name="Goraichik I."/>
            <person name="Dimitrov K.M."/>
            <person name="Suarez D.L."/>
            <person name="Swayne D.E."/>
        </authorList>
    </citation>
    <scope>NUCLEOTIDE SEQUENCE [LARGE SCALE GENOMIC DNA]</scope>
    <source>
        <strain evidence="2 3">CECT 7691</strain>
    </source>
</reference>
<dbReference type="RefSeq" id="WP_085881748.1">
    <property type="nucleotide sequence ID" value="NZ_FWFR01000001.1"/>
</dbReference>
<dbReference type="AlphaFoldDB" id="A0A1Y5RIZ4"/>
<dbReference type="InterPro" id="IPR036388">
    <property type="entry name" value="WH-like_DNA-bd_sf"/>
</dbReference>
<feature type="region of interest" description="Disordered" evidence="1">
    <location>
        <begin position="118"/>
        <end position="156"/>
    </location>
</feature>
<dbReference type="Gene3D" id="1.10.10.10">
    <property type="entry name" value="Winged helix-like DNA-binding domain superfamily/Winged helix DNA-binding domain"/>
    <property type="match status" value="1"/>
</dbReference>
<dbReference type="Proteomes" id="UP000193200">
    <property type="component" value="Unassembled WGS sequence"/>
</dbReference>
<dbReference type="EMBL" id="FWFR01000001">
    <property type="protein sequence ID" value="SLN18707.1"/>
    <property type="molecule type" value="Genomic_DNA"/>
</dbReference>
<dbReference type="SUPFAM" id="SSF46785">
    <property type="entry name" value="Winged helix' DNA-binding domain"/>
    <property type="match status" value="1"/>
</dbReference>
<keyword evidence="3" id="KW-1185">Reference proteome</keyword>
<gene>
    <name evidence="2" type="ORF">OCH7691_00407</name>
</gene>